<proteinExistence type="predicted"/>
<dbReference type="Proteomes" id="UP000217676">
    <property type="component" value="Chromosome"/>
</dbReference>
<keyword evidence="1 4" id="KW-0808">Transferase</keyword>
<gene>
    <name evidence="4" type="ORF">SLA_6244</name>
</gene>
<dbReference type="AlphaFoldDB" id="A0A160P8C2"/>
<keyword evidence="5" id="KW-1185">Reference proteome</keyword>
<dbReference type="SUPFAM" id="SSF51161">
    <property type="entry name" value="Trimeric LpxA-like enzymes"/>
    <property type="match status" value="1"/>
</dbReference>
<dbReference type="InterPro" id="IPR018357">
    <property type="entry name" value="Hexapep_transf_CS"/>
</dbReference>
<evidence type="ECO:0000256" key="2">
    <source>
        <dbReference type="ARBA" id="ARBA00022737"/>
    </source>
</evidence>
<dbReference type="PROSITE" id="PS00101">
    <property type="entry name" value="HEXAPEP_TRANSFERASES"/>
    <property type="match status" value="1"/>
</dbReference>
<dbReference type="EMBL" id="AP017424">
    <property type="protein sequence ID" value="BAU87113.1"/>
    <property type="molecule type" value="Genomic_DNA"/>
</dbReference>
<dbReference type="Gene3D" id="3.40.50.20">
    <property type="match status" value="1"/>
</dbReference>
<dbReference type="CDD" id="cd03360">
    <property type="entry name" value="LbH_AT_putative"/>
    <property type="match status" value="1"/>
</dbReference>
<name>A0A160P8C2_STRLU</name>
<dbReference type="NCBIfam" id="TIGR03570">
    <property type="entry name" value="NeuD_NnaD"/>
    <property type="match status" value="1"/>
</dbReference>
<dbReference type="InterPro" id="IPR041561">
    <property type="entry name" value="PglD_N"/>
</dbReference>
<dbReference type="KEGG" id="slau:SLA_6244"/>
<protein>
    <submittedName>
        <fullName evidence="4">Acetyltransferase</fullName>
    </submittedName>
</protein>
<accession>A0A160P8C2</accession>
<dbReference type="InterPro" id="IPR011004">
    <property type="entry name" value="Trimer_LpxA-like_sf"/>
</dbReference>
<evidence type="ECO:0000256" key="1">
    <source>
        <dbReference type="ARBA" id="ARBA00022679"/>
    </source>
</evidence>
<keyword evidence="2" id="KW-0677">Repeat</keyword>
<evidence type="ECO:0000313" key="5">
    <source>
        <dbReference type="Proteomes" id="UP000217676"/>
    </source>
</evidence>
<evidence type="ECO:0000259" key="3">
    <source>
        <dbReference type="Pfam" id="PF17836"/>
    </source>
</evidence>
<dbReference type="Pfam" id="PF00132">
    <property type="entry name" value="Hexapep"/>
    <property type="match status" value="1"/>
</dbReference>
<dbReference type="InterPro" id="IPR050179">
    <property type="entry name" value="Trans_hexapeptide_repeat"/>
</dbReference>
<reference evidence="4 5" key="1">
    <citation type="journal article" date="2016" name="Genome Announc.">
        <title>Complete Genome Sequence of Thiostrepton-Producing Streptomyces laurentii ATCC 31255.</title>
        <authorList>
            <person name="Doi K."/>
            <person name="Fujino Y."/>
            <person name="Nagayoshi Y."/>
            <person name="Ohshima T."/>
            <person name="Ogata S."/>
        </authorList>
    </citation>
    <scope>NUCLEOTIDE SEQUENCE [LARGE SCALE GENOMIC DNA]</scope>
    <source>
        <strain evidence="4 5">ATCC 31255</strain>
    </source>
</reference>
<dbReference type="InterPro" id="IPR001451">
    <property type="entry name" value="Hexapep"/>
</dbReference>
<evidence type="ECO:0000313" key="4">
    <source>
        <dbReference type="EMBL" id="BAU87113.1"/>
    </source>
</evidence>
<dbReference type="PANTHER" id="PTHR43300">
    <property type="entry name" value="ACETYLTRANSFERASE"/>
    <property type="match status" value="1"/>
</dbReference>
<dbReference type="InterPro" id="IPR020019">
    <property type="entry name" value="AcTrfase_PglD-like"/>
</dbReference>
<organism evidence="4 5">
    <name type="scientific">Streptomyces laurentii</name>
    <dbReference type="NCBI Taxonomy" id="39478"/>
    <lineage>
        <taxon>Bacteria</taxon>
        <taxon>Bacillati</taxon>
        <taxon>Actinomycetota</taxon>
        <taxon>Actinomycetes</taxon>
        <taxon>Kitasatosporales</taxon>
        <taxon>Streptomycetaceae</taxon>
        <taxon>Streptomyces</taxon>
    </lineage>
</organism>
<dbReference type="GO" id="GO:0016740">
    <property type="term" value="F:transferase activity"/>
    <property type="evidence" value="ECO:0007669"/>
    <property type="project" value="UniProtKB-KW"/>
</dbReference>
<dbReference type="Gene3D" id="2.160.10.10">
    <property type="entry name" value="Hexapeptide repeat proteins"/>
    <property type="match status" value="1"/>
</dbReference>
<feature type="domain" description="PglD N-terminal" evidence="3">
    <location>
        <begin position="20"/>
        <end position="106"/>
    </location>
</feature>
<dbReference type="Pfam" id="PF17836">
    <property type="entry name" value="PglD_N"/>
    <property type="match status" value="1"/>
</dbReference>
<sequence length="241" mass="25575">MPHGFTEMRRTGPGDRRPVDLLIVGAGGMGRAIASLGARDEDEAGHRKWRVRGFVDDDPALRGSSVDGWPVLGGLETVARHPSAQVVVSVCHVDHHGARRRIVERLGLPAHRYATLVHRSAVVDPGCVIGHGAVIMPMVCVLPGAVIGDHVIVRPQTMMAADVSLRDYATIGAQVFLGRRSVVEEGAYVGAGAKIREYVRVGPRAVLGMGSLVLDSVPGHGIWAGNPLRFLRPAAAGPRPS</sequence>